<gene>
    <name evidence="1" type="ORF">LEP1GSC186_2388</name>
</gene>
<dbReference type="RefSeq" id="WP_004434987.1">
    <property type="nucleotide sequence ID" value="NZ_AHOP02000001.1"/>
</dbReference>
<name>M6UDX5_9LEPT</name>
<evidence type="ECO:0000313" key="1">
    <source>
        <dbReference type="EMBL" id="EMO43282.1"/>
    </source>
</evidence>
<dbReference type="AlphaFoldDB" id="M6UDX5"/>
<evidence type="ECO:0000313" key="2">
    <source>
        <dbReference type="Proteomes" id="UP000012153"/>
    </source>
</evidence>
<organism evidence="1 2">
    <name type="scientific">Leptospira noguchii serovar Autumnalis str. ZUN142</name>
    <dbReference type="NCBI Taxonomy" id="1085540"/>
    <lineage>
        <taxon>Bacteria</taxon>
        <taxon>Pseudomonadati</taxon>
        <taxon>Spirochaetota</taxon>
        <taxon>Spirochaetia</taxon>
        <taxon>Leptospirales</taxon>
        <taxon>Leptospiraceae</taxon>
        <taxon>Leptospira</taxon>
    </lineage>
</organism>
<reference evidence="1 2" key="1">
    <citation type="submission" date="2013-01" db="EMBL/GenBank/DDBJ databases">
        <authorList>
            <person name="Harkins D.M."/>
            <person name="Durkin A.S."/>
            <person name="Brinkac L.M."/>
            <person name="Haft D.H."/>
            <person name="Selengut J.D."/>
            <person name="Sanka R."/>
            <person name="DePew J."/>
            <person name="Purushe J."/>
            <person name="Matthias M.A."/>
            <person name="Vinetz J.M."/>
            <person name="Sutton G.G."/>
            <person name="Nierman W.C."/>
            <person name="Fouts D.E."/>
        </authorList>
    </citation>
    <scope>NUCLEOTIDE SEQUENCE [LARGE SCALE GENOMIC DNA]</scope>
    <source>
        <strain evidence="1 2">ZUN142</strain>
    </source>
</reference>
<accession>M6UDX5</accession>
<dbReference type="PROSITE" id="PS51257">
    <property type="entry name" value="PROKAR_LIPOPROTEIN"/>
    <property type="match status" value="1"/>
</dbReference>
<dbReference type="Proteomes" id="UP000012153">
    <property type="component" value="Unassembled WGS sequence"/>
</dbReference>
<proteinExistence type="predicted"/>
<comment type="caution">
    <text evidence="1">The sequence shown here is derived from an EMBL/GenBank/DDBJ whole genome shotgun (WGS) entry which is preliminary data.</text>
</comment>
<sequence>MKIISNRLSLNKEMFRIVFVFNLLLIVLFVGSCKKEAVIDAFAYDETYEPKQWDKLSIVDYYYLLPYSWSIHGNASYEYKKAFLEAPLDNRGVDGKESVWEATNVSLSSGAISVRQVGGSGGEGYSKEYVMWKRKSDSDLIGINDIHCTMGGCVSEITFLTFKNRKWYPVTQQVFPGIEDQEIEYLKSQKYKLNSEAEYPSNSDTPIRCSLPWIGKDIQCGIDFGYEDNEFEKTSKIKYVFQDNRFVLEEK</sequence>
<keyword evidence="1" id="KW-0449">Lipoprotein</keyword>
<dbReference type="EMBL" id="AHOP02000001">
    <property type="protein sequence ID" value="EMO43282.1"/>
    <property type="molecule type" value="Genomic_DNA"/>
</dbReference>
<protein>
    <submittedName>
        <fullName evidence="1">Putative lipoprotein</fullName>
    </submittedName>
</protein>